<proteinExistence type="predicted"/>
<accession>Q13JE4</accession>
<protein>
    <recommendedName>
        <fullName evidence="2">STAND NTPase 4 small alpha/beta domain-containing protein</fullName>
    </recommendedName>
</protein>
<feature type="domain" description="STAND NTPase 4 small alpha/beta" evidence="2">
    <location>
        <begin position="511"/>
        <end position="563"/>
    </location>
</feature>
<organism evidence="3 4">
    <name type="scientific">Paraburkholderia xenovorans (strain LB400)</name>
    <dbReference type="NCBI Taxonomy" id="266265"/>
    <lineage>
        <taxon>Bacteria</taxon>
        <taxon>Pseudomonadati</taxon>
        <taxon>Pseudomonadota</taxon>
        <taxon>Betaproteobacteria</taxon>
        <taxon>Burkholderiales</taxon>
        <taxon>Burkholderiaceae</taxon>
        <taxon>Paraburkholderia</taxon>
    </lineage>
</organism>
<reference evidence="3 4" key="1">
    <citation type="journal article" date="2006" name="Proc. Natl. Acad. Sci. U.S.A.">
        <title>Burkholderia xenovorans LB400 harbors a multi-replicon, 9.73-Mbp genome shaped for versatility.</title>
        <authorList>
            <person name="Chain P.S."/>
            <person name="Denef V.J."/>
            <person name="Konstantinidis K.T."/>
            <person name="Vergez L.M."/>
            <person name="Agullo L."/>
            <person name="Reyes V.L."/>
            <person name="Hauser L."/>
            <person name="Cordova M."/>
            <person name="Gomez L."/>
            <person name="Gonzalez M."/>
            <person name="Land M."/>
            <person name="Lao V."/>
            <person name="Larimer F."/>
            <person name="LiPuma J.J."/>
            <person name="Mahenthiralingam E."/>
            <person name="Malfatti S.A."/>
            <person name="Marx C.J."/>
            <person name="Parnell J.J."/>
            <person name="Ramette A."/>
            <person name="Richardson P."/>
            <person name="Seeger M."/>
            <person name="Smith D."/>
            <person name="Spilker T."/>
            <person name="Sul W.J."/>
            <person name="Tsoi T.V."/>
            <person name="Ulrich L.E."/>
            <person name="Zhulin I.B."/>
            <person name="Tiedje J.M."/>
        </authorList>
    </citation>
    <scope>NUCLEOTIDE SEQUENCE [LARGE SCALE GENOMIC DNA]</scope>
    <source>
        <strain evidence="3 4">LB400</strain>
    </source>
</reference>
<dbReference type="STRING" id="266265.Bxe_B0143"/>
<keyword evidence="1" id="KW-0472">Membrane</keyword>
<dbReference type="SUPFAM" id="SSF52540">
    <property type="entry name" value="P-loop containing nucleoside triphosphate hydrolases"/>
    <property type="match status" value="1"/>
</dbReference>
<dbReference type="InterPro" id="IPR027417">
    <property type="entry name" value="P-loop_NTPase"/>
</dbReference>
<dbReference type="Pfam" id="PF24406">
    <property type="entry name" value="nSTAND_NTPase4"/>
    <property type="match status" value="1"/>
</dbReference>
<dbReference type="EMBL" id="CP000271">
    <property type="protein sequence ID" value="ABE35795.1"/>
    <property type="molecule type" value="Genomic_DNA"/>
</dbReference>
<evidence type="ECO:0000259" key="2">
    <source>
        <dbReference type="Pfam" id="PF24406"/>
    </source>
</evidence>
<evidence type="ECO:0000313" key="4">
    <source>
        <dbReference type="Proteomes" id="UP000001817"/>
    </source>
</evidence>
<evidence type="ECO:0000313" key="3">
    <source>
        <dbReference type="EMBL" id="ABE35795.1"/>
    </source>
</evidence>
<sequence length="897" mass="100770">MLSVCTGAQRAFFEFRDRIGTLQPVFEHPLWNEYEVVVGSSVVRTSMLNVAWMSRLPEQQGGLVFPIDAFEGVLNEAADLRLAVMHHPFNWYQQRAYQHLRRTLRSRSSVVLTGHEHIPNTGAYIDDMTGASLFFEAPALQPHAGDGKPGFYCHSFDFQGKTVKSTLFGLDGTGAHEDGVPSTHSFQLLVEKGTRSLELTDSFVDSLRDAGANLTHADKEDVTIDDIFVYPDLHEQVNDPTVLRPISSESLVVKIEEGEKLLVTGEEKSGKSALLMQYFKVLRAEGCVPVYFDAAGVSFKTKADAEKRIGQAIASQYIHPDAVLCSPKEKLVLLLDNVDRIKASQSFLSHLLEYANNQFAGLVCTSDKQFEYSGLLSREAAEALSKLKNYELLRFGQKLRHRLIKKWCALSDIATKADLDQRVYDSESLINSVIGKKLVPELPIYILILLQSSEQHRHGDIQNGGYGHYYQYLVTKSLGEVGVKPLELNEYYNYLAQLSWQMLSSKQRELDHTSLVEFNRVFSARFTTVDLDGRLALLLRARVLCKQGDYYAFSYPYIFYFFAGKYLSANLSKPDIRAWVEQACGKLHIRENSDTILFLTHHTGESWVIEQISAVLNGCFSDFKPMELNGDTNAIDALVDSASQLVIEMGSVEENQERYRELGDSVSQMQKDEPDLDPKASGELAFMAQWNLLMKTADILGQILKNYYGSLEKAEKSVYLTEVFNGPLRAIRGILEDVAGDADGLITQMESILDVGDKKPPRDEWRRELKKVAFNILGMMGFATIAATGGYVASEKLREDIRAVAGQNPTIAFQLIEMATRLLRPGNPPIQDVKRLAEELKDKPYAFGILQSLGFQHMYLYHTSEADRQALCSHLKLTLSATRTVLNKNKDVRLLPK</sequence>
<feature type="transmembrane region" description="Helical" evidence="1">
    <location>
        <begin position="772"/>
        <end position="793"/>
    </location>
</feature>
<dbReference type="AlphaFoldDB" id="Q13JE4"/>
<dbReference type="KEGG" id="bxe:Bxe_B0143"/>
<gene>
    <name evidence="3" type="ORF">Bxe_B0143</name>
</gene>
<evidence type="ECO:0000256" key="1">
    <source>
        <dbReference type="SAM" id="Phobius"/>
    </source>
</evidence>
<keyword evidence="1" id="KW-1133">Transmembrane helix</keyword>
<dbReference type="eggNOG" id="COG1409">
    <property type="taxonomic scope" value="Bacteria"/>
</dbReference>
<dbReference type="SUPFAM" id="SSF56300">
    <property type="entry name" value="Metallo-dependent phosphatases"/>
    <property type="match status" value="1"/>
</dbReference>
<dbReference type="eggNOG" id="COG5635">
    <property type="taxonomic scope" value="Bacteria"/>
</dbReference>
<keyword evidence="1" id="KW-0812">Transmembrane</keyword>
<dbReference type="InterPro" id="IPR029052">
    <property type="entry name" value="Metallo-depent_PP-like"/>
</dbReference>
<name>Q13JE4_PARXL</name>
<dbReference type="Proteomes" id="UP000001817">
    <property type="component" value="Chromosome 2"/>
</dbReference>
<dbReference type="InterPro" id="IPR057123">
    <property type="entry name" value="STAND_NTPase4_dom"/>
</dbReference>
<keyword evidence="4" id="KW-1185">Reference proteome</keyword>
<dbReference type="CDD" id="cd00267">
    <property type="entry name" value="ABC_ATPase"/>
    <property type="match status" value="1"/>
</dbReference>